<keyword evidence="2" id="KW-1133">Transmembrane helix</keyword>
<evidence type="ECO:0000256" key="2">
    <source>
        <dbReference type="SAM" id="Phobius"/>
    </source>
</evidence>
<evidence type="ECO:0000256" key="1">
    <source>
        <dbReference type="SAM" id="MobiDB-lite"/>
    </source>
</evidence>
<protein>
    <submittedName>
        <fullName evidence="3">Uncharacterized protein</fullName>
    </submittedName>
</protein>
<feature type="region of interest" description="Disordered" evidence="1">
    <location>
        <begin position="192"/>
        <end position="212"/>
    </location>
</feature>
<dbReference type="KEGG" id="cot:CORT_0A05440"/>
<evidence type="ECO:0000313" key="3">
    <source>
        <dbReference type="EMBL" id="CCG20931.1"/>
    </source>
</evidence>
<dbReference type="RefSeq" id="XP_003866371.1">
    <property type="nucleotide sequence ID" value="XM_003866323.1"/>
</dbReference>
<accession>H8WXY4</accession>
<dbReference type="GeneID" id="14537097"/>
<feature type="transmembrane region" description="Helical" evidence="2">
    <location>
        <begin position="47"/>
        <end position="68"/>
    </location>
</feature>
<dbReference type="OrthoDB" id="4024546at2759"/>
<feature type="transmembrane region" description="Helical" evidence="2">
    <location>
        <begin position="120"/>
        <end position="138"/>
    </location>
</feature>
<organism evidence="3 4">
    <name type="scientific">Candida orthopsilosis (strain 90-125)</name>
    <name type="common">Yeast</name>
    <dbReference type="NCBI Taxonomy" id="1136231"/>
    <lineage>
        <taxon>Eukaryota</taxon>
        <taxon>Fungi</taxon>
        <taxon>Dikarya</taxon>
        <taxon>Ascomycota</taxon>
        <taxon>Saccharomycotina</taxon>
        <taxon>Pichiomycetes</taxon>
        <taxon>Debaryomycetaceae</taxon>
        <taxon>Candida/Lodderomyces clade</taxon>
        <taxon>Candida</taxon>
    </lineage>
</organism>
<name>H8WXY4_CANO9</name>
<evidence type="ECO:0000313" key="4">
    <source>
        <dbReference type="Proteomes" id="UP000005018"/>
    </source>
</evidence>
<dbReference type="HOGENOM" id="CLU_457077_0_0_1"/>
<dbReference type="AlphaFoldDB" id="H8WXY4"/>
<dbReference type="EMBL" id="HE681719">
    <property type="protein sequence ID" value="CCG20931.1"/>
    <property type="molecule type" value="Genomic_DNA"/>
</dbReference>
<feature type="transmembrane region" description="Helical" evidence="2">
    <location>
        <begin position="7"/>
        <end position="27"/>
    </location>
</feature>
<sequence>MNTRSFNIIFIVLHALIVGVLVVAYTTQTIVQDGQASDDPAKDVGCVVLGATIALLAYMTKFVYYLLILPQAHHRLILFQIGHSSYESFYQPMLEEVIKFAAIMWFQHAKCDGTLNLFELSLIWCGFTIPSLTIYFYNPQRYSQKYERFLMYHQSWLIQMRGGISSTAEENYRLSKVWSNLVSENIDSEIHDKERRRSTISSDRSHTSSHRLKTKISSKISSKMLPSEFNLGQDATQTVPIIASSPNIDISPPIKEEYATTDESYSKAIQKLYSVSPKGTYHLIRAVAIATFDEDDEEEGQLEREDATICTERMNGKATSRVLLPDVEEVFENIDDSFDERQSLSDDNHPMYDEVASHPSPRNLFSQDIESYNTNGEASAFETSETTPEVNSDRSIRSFNMRVLAFINWWSWLCPPLLPICEPSQYRDSASLYIAPSASNPQFANERFPLLKSKLSNYNLHDRKYGDKYDRDITNDKSTARVYSFQVFLSYYFDISLSPVVHPFALDRWFMKYGQLLTDTIFAWIFLDELNIVVWQLFVFQAIRLCLSDFSIGKSVICFTPVIAIKLLKLNYLRSYEKTYDFRMIITLESVAQTLLILCFTFINK</sequence>
<proteinExistence type="predicted"/>
<reference evidence="3 4" key="1">
    <citation type="journal article" date="2012" name="PLoS ONE">
        <title>Sequence and analysis of the genome of the pathogenic yeast Candida orthopsilosis.</title>
        <authorList>
            <person name="Riccombeni A."/>
            <person name="Vidanes G."/>
            <person name="Proux-Wera E."/>
            <person name="Wolfe K.H."/>
            <person name="Butler G."/>
        </authorList>
    </citation>
    <scope>NUCLEOTIDE SEQUENCE [LARGE SCALE GENOMIC DNA]</scope>
    <source>
        <strain evidence="3 4">Co 90-125</strain>
    </source>
</reference>
<keyword evidence="2" id="KW-0472">Membrane</keyword>
<keyword evidence="4" id="KW-1185">Reference proteome</keyword>
<gene>
    <name evidence="3" type="ORF">CORT_0A05440</name>
</gene>
<dbReference type="Proteomes" id="UP000005018">
    <property type="component" value="Chromosome 1"/>
</dbReference>
<keyword evidence="2" id="KW-0812">Transmembrane</keyword>